<reference evidence="3" key="1">
    <citation type="submission" date="2013-12" db="EMBL/GenBank/DDBJ databases">
        <authorList>
            <person name="Genoscope - CEA"/>
        </authorList>
    </citation>
    <scope>NUCLEOTIDE SEQUENCE</scope>
    <source>
        <strain evidence="3">CBS 1993</strain>
    </source>
</reference>
<sequence>MHSTFKRTHKSVVRRAFRCWRLSSSQLMIQPIVVPTKTIRNSRGFHGQNGPQFKSDKSVKNLGSFRSPSSVTFKESFEEEEDSTQMAIEWQTHTGIREIPKSKDTRSIAAKPAVRDLLLQSKLIELIRKSDHSEVYAMARRFTAECDLTNTPADYLETLLSIYYRFLDYDGFEKLLSFYLGSTQVLAPSVINAALKIYFKRGEFDMAKAFFHQYVIISEKGNASVLYVYMKSAYQRNCSLPVYLSAYKLWMSKSFSVSLSTDCLLTEILEHKGSEDEALWFQKELQGRHHSASPVISAISFLKKSLLQTNVLEDKIKVVDQNRALLASQKSKKYLEIFYSKVLKHFASFGNLEYLNKVVTRIERDQLSIPHIVTSRVSVYYVINEEPAMLLKFFQQSKEKGISFSPVYFHRYWESLLYSYPSHGDVLLKTVRECLAGLNSSWAKEMLKQLQNILQERKTRDSLGSKRDFGKLLENEQFLGMKTGDGYQKAESDQRGTSALPLRVNSPGSVDYESTTRVRLAKLDASISNGINPAKSSLKKVLNRLHPSDYEDITRLSAMISDTYDRELILNSEIVKLKNTIANMSIFDKAHTRAREKLNRFTNENWETLRSTDLLQLAVIALKVKDYQFAIRLGSHAFDTMVNSQSVSEAYNNNDRITAYTILLNAHLKTGNYEQLLLLLDQMQKDNKLVLSQRLIGHLETLRSWLVRYTEKSQDEEMNEIKRRIVHYMDGVIDTCKRRFQLQASSIQENILDDVKFFQSWAGVR</sequence>
<dbReference type="InterPro" id="IPR002885">
    <property type="entry name" value="PPR_rpt"/>
</dbReference>
<dbReference type="Proteomes" id="UP000019384">
    <property type="component" value="Unassembled WGS sequence"/>
</dbReference>
<dbReference type="AlphaFoldDB" id="W6MIT5"/>
<keyword evidence="4" id="KW-1185">Reference proteome</keyword>
<name>W6MIT5_9ASCO</name>
<reference evidence="3" key="2">
    <citation type="submission" date="2014-02" db="EMBL/GenBank/DDBJ databases">
        <title>Complete DNA sequence of /Kuraishia capsulata/ illustrates novel genomic features among budding yeasts (/Saccharomycotina/).</title>
        <authorList>
            <person name="Morales L."/>
            <person name="Noel B."/>
            <person name="Porcel B."/>
            <person name="Marcet-Houben M."/>
            <person name="Hullo M-F."/>
            <person name="Sacerdot C."/>
            <person name="Tekaia F."/>
            <person name="Leh-Louis V."/>
            <person name="Despons L."/>
            <person name="Khanna V."/>
            <person name="Aury J-M."/>
            <person name="Barbe V."/>
            <person name="Couloux A."/>
            <person name="Labadie K."/>
            <person name="Pelletier E."/>
            <person name="Souciet J-L."/>
            <person name="Boekhout T."/>
            <person name="Gabaldon T."/>
            <person name="Wincker P."/>
            <person name="Dujon B."/>
        </authorList>
    </citation>
    <scope>NUCLEOTIDE SEQUENCE</scope>
    <source>
        <strain evidence="3">CBS 1993</strain>
    </source>
</reference>
<dbReference type="GO" id="GO:0005739">
    <property type="term" value="C:mitochondrion"/>
    <property type="evidence" value="ECO:0007669"/>
    <property type="project" value="UniProtKB-SubCell"/>
</dbReference>
<accession>W6MIT5</accession>
<dbReference type="HOGENOM" id="CLU_364872_0_0_1"/>
<evidence type="ECO:0000313" key="4">
    <source>
        <dbReference type="Proteomes" id="UP000019384"/>
    </source>
</evidence>
<evidence type="ECO:0000313" key="3">
    <source>
        <dbReference type="EMBL" id="CDK26409.1"/>
    </source>
</evidence>
<evidence type="ECO:0000256" key="2">
    <source>
        <dbReference type="SAM" id="MobiDB-lite"/>
    </source>
</evidence>
<proteinExistence type="predicted"/>
<evidence type="ECO:0008006" key="5">
    <source>
        <dbReference type="Google" id="ProtNLM"/>
    </source>
</evidence>
<dbReference type="RefSeq" id="XP_022458414.1">
    <property type="nucleotide sequence ID" value="XM_022602628.1"/>
</dbReference>
<gene>
    <name evidence="3" type="ORF">KUCA_T00002381001</name>
</gene>
<dbReference type="NCBIfam" id="TIGR00756">
    <property type="entry name" value="PPR"/>
    <property type="match status" value="1"/>
</dbReference>
<evidence type="ECO:0000256" key="1">
    <source>
        <dbReference type="ARBA" id="ARBA00004173"/>
    </source>
</evidence>
<protein>
    <recommendedName>
        <fullName evidence="5">Mitochondrial group I intron splicing factor CCM1</fullName>
    </recommendedName>
</protein>
<dbReference type="EMBL" id="HG793127">
    <property type="protein sequence ID" value="CDK26409.1"/>
    <property type="molecule type" value="Genomic_DNA"/>
</dbReference>
<dbReference type="GeneID" id="34519802"/>
<feature type="region of interest" description="Disordered" evidence="2">
    <location>
        <begin position="486"/>
        <end position="506"/>
    </location>
</feature>
<comment type="subcellular location">
    <subcellularLocation>
        <location evidence="1">Mitochondrion</location>
    </subcellularLocation>
</comment>
<organism evidence="3 4">
    <name type="scientific">Kuraishia capsulata CBS 1993</name>
    <dbReference type="NCBI Taxonomy" id="1382522"/>
    <lineage>
        <taxon>Eukaryota</taxon>
        <taxon>Fungi</taxon>
        <taxon>Dikarya</taxon>
        <taxon>Ascomycota</taxon>
        <taxon>Saccharomycotina</taxon>
        <taxon>Pichiomycetes</taxon>
        <taxon>Pichiales</taxon>
        <taxon>Pichiaceae</taxon>
        <taxon>Kuraishia</taxon>
    </lineage>
</organism>